<comment type="caution">
    <text evidence="1">The sequence shown here is derived from an EMBL/GenBank/DDBJ whole genome shotgun (WGS) entry which is preliminary data.</text>
</comment>
<keyword evidence="2" id="KW-1185">Reference proteome</keyword>
<organism evidence="1 2">
    <name type="scientific">Hypoxylon rubiginosum</name>
    <dbReference type="NCBI Taxonomy" id="110542"/>
    <lineage>
        <taxon>Eukaryota</taxon>
        <taxon>Fungi</taxon>
        <taxon>Dikarya</taxon>
        <taxon>Ascomycota</taxon>
        <taxon>Pezizomycotina</taxon>
        <taxon>Sordariomycetes</taxon>
        <taxon>Xylariomycetidae</taxon>
        <taxon>Xylariales</taxon>
        <taxon>Hypoxylaceae</taxon>
        <taxon>Hypoxylon</taxon>
    </lineage>
</organism>
<gene>
    <name evidence="1" type="ORF">F4820DRAFT_432055</name>
</gene>
<evidence type="ECO:0000313" key="1">
    <source>
        <dbReference type="EMBL" id="KAI4861940.1"/>
    </source>
</evidence>
<protein>
    <submittedName>
        <fullName evidence="1">Uncharacterized protein</fullName>
    </submittedName>
</protein>
<name>A0ACB9YR80_9PEZI</name>
<proteinExistence type="predicted"/>
<reference evidence="1 2" key="1">
    <citation type="journal article" date="2022" name="New Phytol.">
        <title>Ecological generalism drives hyperdiversity of secondary metabolite gene clusters in xylarialean endophytes.</title>
        <authorList>
            <person name="Franco M.E.E."/>
            <person name="Wisecaver J.H."/>
            <person name="Arnold A.E."/>
            <person name="Ju Y.M."/>
            <person name="Slot J.C."/>
            <person name="Ahrendt S."/>
            <person name="Moore L.P."/>
            <person name="Eastman K.E."/>
            <person name="Scott K."/>
            <person name="Konkel Z."/>
            <person name="Mondo S.J."/>
            <person name="Kuo A."/>
            <person name="Hayes R.D."/>
            <person name="Haridas S."/>
            <person name="Andreopoulos B."/>
            <person name="Riley R."/>
            <person name="LaButti K."/>
            <person name="Pangilinan J."/>
            <person name="Lipzen A."/>
            <person name="Amirebrahimi M."/>
            <person name="Yan J."/>
            <person name="Adam C."/>
            <person name="Keymanesh K."/>
            <person name="Ng V."/>
            <person name="Louie K."/>
            <person name="Northen T."/>
            <person name="Drula E."/>
            <person name="Henrissat B."/>
            <person name="Hsieh H.M."/>
            <person name="Youens-Clark K."/>
            <person name="Lutzoni F."/>
            <person name="Miadlikowska J."/>
            <person name="Eastwood D.C."/>
            <person name="Hamelin R.C."/>
            <person name="Grigoriev I.V."/>
            <person name="U'Ren J.M."/>
        </authorList>
    </citation>
    <scope>NUCLEOTIDE SEQUENCE [LARGE SCALE GENOMIC DNA]</scope>
    <source>
        <strain evidence="1 2">CBS 119005</strain>
    </source>
</reference>
<evidence type="ECO:0000313" key="2">
    <source>
        <dbReference type="Proteomes" id="UP001497700"/>
    </source>
</evidence>
<accession>A0ACB9YR80</accession>
<dbReference type="EMBL" id="MU393538">
    <property type="protein sequence ID" value="KAI4861940.1"/>
    <property type="molecule type" value="Genomic_DNA"/>
</dbReference>
<sequence>MASSTALPLALLIIYITLSLPAIYVTIKHGVRHGVIVGWFFLFAFCTLRIVATAIELNDADSSSALLIASIGLSPLLAAVCGVLHEARVYILPKSRRPFDLPYLVIFHLVVTTAIALVAAGAANMSDTTLPPDQLNSSGALVKAGMVMLLLSWLSLAVFTVATFQYFFIRQSMKLAGNGGANKLLVAATISIPLLGIRVLERLVYFFTQNQELNPVTGSLGLRVGLEVIEEIIVTLSLIISGIMTRNIAQSGEPRA</sequence>
<dbReference type="Proteomes" id="UP001497700">
    <property type="component" value="Unassembled WGS sequence"/>
</dbReference>